<reference evidence="2 3" key="1">
    <citation type="submission" date="2016-10" db="EMBL/GenBank/DDBJ databases">
        <authorList>
            <person name="de Groot N.N."/>
        </authorList>
    </citation>
    <scope>NUCLEOTIDE SEQUENCE [LARGE SCALE GENOMIC DNA]</scope>
    <source>
        <strain evidence="2 3">DSM 3217</strain>
    </source>
</reference>
<name>A0A1G6BWQ1_EUBOX</name>
<feature type="coiled-coil region" evidence="1">
    <location>
        <begin position="33"/>
        <end position="67"/>
    </location>
</feature>
<sequence>MARRRGKRKKKNTGKVCVIAIVCMLVGVMSVRIVALYQDKTRYEAKASELQSQIEDEEQRAEELDDYADYVKTAEYIEKMARAKLGLVYDNEIVFKEQE</sequence>
<gene>
    <name evidence="2" type="ORF">SAMN02910417_01853</name>
</gene>
<evidence type="ECO:0000313" key="3">
    <source>
        <dbReference type="Proteomes" id="UP000199228"/>
    </source>
</evidence>
<dbReference type="Proteomes" id="UP000199228">
    <property type="component" value="Unassembled WGS sequence"/>
</dbReference>
<keyword evidence="3" id="KW-1185">Reference proteome</keyword>
<keyword evidence="1" id="KW-0175">Coiled coil</keyword>
<accession>A0A1G6BWQ1</accession>
<dbReference type="OrthoDB" id="1771181at2"/>
<keyword evidence="2" id="KW-0132">Cell division</keyword>
<protein>
    <submittedName>
        <fullName evidence="2">Cell division protein DivIC</fullName>
    </submittedName>
</protein>
<dbReference type="STRING" id="1732.SAMN02910417_01853"/>
<dbReference type="RefSeq" id="WP_090174081.1">
    <property type="nucleotide sequence ID" value="NZ_FMXR01000013.1"/>
</dbReference>
<dbReference type="EMBL" id="FMXR01000013">
    <property type="protein sequence ID" value="SDB25024.1"/>
    <property type="molecule type" value="Genomic_DNA"/>
</dbReference>
<proteinExistence type="predicted"/>
<organism evidence="2 3">
    <name type="scientific">Eubacterium oxidoreducens</name>
    <dbReference type="NCBI Taxonomy" id="1732"/>
    <lineage>
        <taxon>Bacteria</taxon>
        <taxon>Bacillati</taxon>
        <taxon>Bacillota</taxon>
        <taxon>Clostridia</taxon>
        <taxon>Eubacteriales</taxon>
        <taxon>Eubacteriaceae</taxon>
        <taxon>Eubacterium</taxon>
    </lineage>
</organism>
<dbReference type="GO" id="GO:0051301">
    <property type="term" value="P:cell division"/>
    <property type="evidence" value="ECO:0007669"/>
    <property type="project" value="UniProtKB-KW"/>
</dbReference>
<dbReference type="Pfam" id="PF04977">
    <property type="entry name" value="DivIC"/>
    <property type="match status" value="1"/>
</dbReference>
<evidence type="ECO:0000313" key="2">
    <source>
        <dbReference type="EMBL" id="SDB25024.1"/>
    </source>
</evidence>
<keyword evidence="2" id="KW-0131">Cell cycle</keyword>
<dbReference type="InterPro" id="IPR007060">
    <property type="entry name" value="FtsL/DivIC"/>
</dbReference>
<evidence type="ECO:0000256" key="1">
    <source>
        <dbReference type="SAM" id="Coils"/>
    </source>
</evidence>
<dbReference type="AlphaFoldDB" id="A0A1G6BWQ1"/>